<dbReference type="OrthoDB" id="5822757at2759"/>
<dbReference type="EMBL" id="BX284605">
    <property type="protein sequence ID" value="CCD66093.2"/>
    <property type="molecule type" value="Genomic_DNA"/>
</dbReference>
<evidence type="ECO:0000256" key="1">
    <source>
        <dbReference type="SAM" id="SignalP"/>
    </source>
</evidence>
<dbReference type="FunCoup" id="O16886">
    <property type="interactions" value="1522"/>
</dbReference>
<dbReference type="KEGG" id="cel:CELE_C29G2.3"/>
<dbReference type="WormBase" id="C29G2.3">
    <property type="protein sequence ID" value="CE52648"/>
    <property type="gene ID" value="WBGene00016231"/>
</dbReference>
<evidence type="ECO:0000313" key="3">
    <source>
        <dbReference type="Proteomes" id="UP000001940"/>
    </source>
</evidence>
<sequence>MNSKKMQFLVGFLLQLQHPALVWSCGSDISGSSSATSEFGISFFAPLAYTYPPNEADLFPGQSLTVEQASQKVKTDLDLAISKALTVNQLYLSTPPTVNFTFVPQKVQIADGEVCFTDGTSIAISGTIVYKCSIGGGSTVAPVSGATTQTLAPTTVATTTKSEEDIRFKRALPRERAAAGVSAQPFVQSMTVTATASQPLFENQWKQIGRSVQSALEAKKLLFNDEISVNLL</sequence>
<name>O16886_CAEEL</name>
<dbReference type="RefSeq" id="NP_503707.2">
    <property type="nucleotide sequence ID" value="NM_071306.7"/>
</dbReference>
<dbReference type="Proteomes" id="UP000001940">
    <property type="component" value="Chromosome V"/>
</dbReference>
<proteinExistence type="predicted"/>
<feature type="chain" id="PRO_5015340393" evidence="1">
    <location>
        <begin position="25"/>
        <end position="232"/>
    </location>
</feature>
<keyword evidence="3" id="KW-1185">Reference proteome</keyword>
<gene>
    <name evidence="2 4" type="ORF">C29G2.3</name>
    <name evidence="2" type="ORF">CELE_C29G2.3</name>
</gene>
<dbReference type="PaxDb" id="6239-C29G2.3"/>
<evidence type="ECO:0000313" key="4">
    <source>
        <dbReference type="WormBase" id="C29G2.3"/>
    </source>
</evidence>
<evidence type="ECO:0000313" key="2">
    <source>
        <dbReference type="EMBL" id="CCD66093.2"/>
    </source>
</evidence>
<dbReference type="InParanoid" id="O16886"/>
<protein>
    <submittedName>
        <fullName evidence="2">DUF5683 domain-containing protein</fullName>
    </submittedName>
</protein>
<feature type="signal peptide" evidence="1">
    <location>
        <begin position="1"/>
        <end position="24"/>
    </location>
</feature>
<reference evidence="2 3" key="1">
    <citation type="journal article" date="1998" name="Science">
        <title>Genome sequence of the nematode C. elegans: a platform for investigating biology.</title>
        <authorList>
            <consortium name="The C. elegans sequencing consortium"/>
            <person name="Sulson J.E."/>
            <person name="Waterston R."/>
        </authorList>
    </citation>
    <scope>NUCLEOTIDE SEQUENCE [LARGE SCALE GENOMIC DNA]</scope>
    <source>
        <strain evidence="2 3">Bristol N2</strain>
    </source>
</reference>
<dbReference type="CTD" id="183032"/>
<accession>O16886</accession>
<keyword evidence="1" id="KW-0732">Signal</keyword>
<dbReference type="GeneID" id="183032"/>
<dbReference type="PIR" id="T32158">
    <property type="entry name" value="T32158"/>
</dbReference>
<dbReference type="AlphaFoldDB" id="O16886"/>
<dbReference type="HOGENOM" id="CLU_1316456_0_0_1"/>
<dbReference type="Bgee" id="WBGene00016231">
    <property type="expression patterns" value="Expressed in embryo and 1 other cell type or tissue"/>
</dbReference>
<dbReference type="AGR" id="WB:WBGene00016231"/>
<dbReference type="UCSC" id="C29G2.3">
    <property type="organism name" value="c. elegans"/>
</dbReference>
<organism evidence="2 3">
    <name type="scientific">Caenorhabditis elegans</name>
    <dbReference type="NCBI Taxonomy" id="6239"/>
    <lineage>
        <taxon>Eukaryota</taxon>
        <taxon>Metazoa</taxon>
        <taxon>Ecdysozoa</taxon>
        <taxon>Nematoda</taxon>
        <taxon>Chromadorea</taxon>
        <taxon>Rhabditida</taxon>
        <taxon>Rhabditina</taxon>
        <taxon>Rhabditomorpha</taxon>
        <taxon>Rhabditoidea</taxon>
        <taxon>Rhabditidae</taxon>
        <taxon>Peloderinae</taxon>
        <taxon>Caenorhabditis</taxon>
    </lineage>
</organism>
<dbReference type="eggNOG" id="ENOG502THF5">
    <property type="taxonomic scope" value="Eukaryota"/>
</dbReference>